<dbReference type="EMBL" id="FOTI01000062">
    <property type="protein sequence ID" value="SFM07953.1"/>
    <property type="molecule type" value="Genomic_DNA"/>
</dbReference>
<feature type="transmembrane region" description="Helical" evidence="6">
    <location>
        <begin position="108"/>
        <end position="127"/>
    </location>
</feature>
<dbReference type="PANTHER" id="PTHR43652">
    <property type="entry name" value="BASIC AMINO ACID ANTIPORTER YFCC-RELATED"/>
    <property type="match status" value="1"/>
</dbReference>
<keyword evidence="4 6" id="KW-1133">Transmembrane helix</keyword>
<dbReference type="AlphaFoldDB" id="A0A1I4MY66"/>
<feature type="transmembrane region" description="Helical" evidence="6">
    <location>
        <begin position="250"/>
        <end position="271"/>
    </location>
</feature>
<feature type="transmembrane region" description="Helical" evidence="6">
    <location>
        <begin position="73"/>
        <end position="96"/>
    </location>
</feature>
<gene>
    <name evidence="7" type="ORF">SAMN02983006_02746</name>
</gene>
<sequence length="487" mass="53116">MKKFKMPGAFTILMLIIIIVAILTWVIPAGQYQQQAGKPIPQSYQHTEQNRQGVWEILKAPIKGFYEAREIDFFILVIGGFLAVVMKTGAIDAGISSVISKLKGREQIMIPILMILFGLGGTTYGMAEETIAFYPLVIPVMLAAGYDAITAVSVILLGAGLGVLGSTVNPFSTGIAAGFADISIGEGIILRTVLLIITEAVGIFYVMHYASKVKENPENSLVYNQREANRKHFLTQINNKNKNLTKKRQGVLLVFAVTFIIMIISVIPWAYKFNINIFEKFNTALQNTPILGPLLGNIPPMGDFWFTEMSILFLVSSFVIALISGMGEQEYVDTLIAGAKDLLAVALIIAVSRGITVIMNDGRITATILHWGERMLADLNSFFFVNLAYLFYIPMSFLVPSTSGLATLSMPIMAPLADFVGVGRDLIVTAFQSAAGIVNLITPTSGVVMGALAIARVDYAKWLKFTAKLLLILMITIMILLTLATII</sequence>
<feature type="transmembrane region" description="Helical" evidence="6">
    <location>
        <begin position="437"/>
        <end position="457"/>
    </location>
</feature>
<feature type="transmembrane region" description="Helical" evidence="6">
    <location>
        <begin position="133"/>
        <end position="156"/>
    </location>
</feature>
<evidence type="ECO:0000256" key="4">
    <source>
        <dbReference type="ARBA" id="ARBA00022989"/>
    </source>
</evidence>
<evidence type="ECO:0000256" key="3">
    <source>
        <dbReference type="ARBA" id="ARBA00022692"/>
    </source>
</evidence>
<dbReference type="InterPro" id="IPR051679">
    <property type="entry name" value="DASS-Related_Transporters"/>
</dbReference>
<feature type="transmembrane region" description="Helical" evidence="6">
    <location>
        <begin position="163"/>
        <end position="182"/>
    </location>
</feature>
<feature type="transmembrane region" description="Helical" evidence="6">
    <location>
        <begin position="188"/>
        <end position="207"/>
    </location>
</feature>
<keyword evidence="3 6" id="KW-0812">Transmembrane</keyword>
<evidence type="ECO:0000256" key="6">
    <source>
        <dbReference type="SAM" id="Phobius"/>
    </source>
</evidence>
<accession>A0A1I4MY66</accession>
<organism evidence="7 8">
    <name type="scientific">Halanaerobium salsuginis</name>
    <dbReference type="NCBI Taxonomy" id="29563"/>
    <lineage>
        <taxon>Bacteria</taxon>
        <taxon>Bacillati</taxon>
        <taxon>Bacillota</taxon>
        <taxon>Clostridia</taxon>
        <taxon>Halanaerobiales</taxon>
        <taxon>Halanaerobiaceae</taxon>
        <taxon>Halanaerobium</taxon>
    </lineage>
</organism>
<evidence type="ECO:0000256" key="1">
    <source>
        <dbReference type="ARBA" id="ARBA00004651"/>
    </source>
</evidence>
<keyword evidence="8" id="KW-1185">Reference proteome</keyword>
<dbReference type="GO" id="GO:0005886">
    <property type="term" value="C:plasma membrane"/>
    <property type="evidence" value="ECO:0007669"/>
    <property type="project" value="UniProtKB-SubCell"/>
</dbReference>
<dbReference type="PANTHER" id="PTHR43652:SF6">
    <property type="entry name" value="ARGININE REPRESSOR"/>
    <property type="match status" value="1"/>
</dbReference>
<dbReference type="OrthoDB" id="255482at2"/>
<feature type="transmembrane region" description="Helical" evidence="6">
    <location>
        <begin position="469"/>
        <end position="486"/>
    </location>
</feature>
<feature type="transmembrane region" description="Helical" evidence="6">
    <location>
        <begin position="7"/>
        <end position="27"/>
    </location>
</feature>
<keyword evidence="5 6" id="KW-0472">Membrane</keyword>
<proteinExistence type="predicted"/>
<evidence type="ECO:0000256" key="5">
    <source>
        <dbReference type="ARBA" id="ARBA00023136"/>
    </source>
</evidence>
<feature type="transmembrane region" description="Helical" evidence="6">
    <location>
        <begin position="379"/>
        <end position="400"/>
    </location>
</feature>
<evidence type="ECO:0000313" key="8">
    <source>
        <dbReference type="Proteomes" id="UP000199006"/>
    </source>
</evidence>
<evidence type="ECO:0000256" key="2">
    <source>
        <dbReference type="ARBA" id="ARBA00022475"/>
    </source>
</evidence>
<dbReference type="Proteomes" id="UP000199006">
    <property type="component" value="Unassembled WGS sequence"/>
</dbReference>
<name>A0A1I4MY66_9FIRM</name>
<keyword evidence="2" id="KW-1003">Cell membrane</keyword>
<evidence type="ECO:0000313" key="7">
    <source>
        <dbReference type="EMBL" id="SFM07953.1"/>
    </source>
</evidence>
<feature type="transmembrane region" description="Helical" evidence="6">
    <location>
        <begin position="304"/>
        <end position="323"/>
    </location>
</feature>
<dbReference type="STRING" id="29563.SAMN02983006_02746"/>
<dbReference type="InterPro" id="IPR018385">
    <property type="entry name" value="C4_dicarb_anaerob_car-like"/>
</dbReference>
<comment type="subcellular location">
    <subcellularLocation>
        <location evidence="1">Cell membrane</location>
        <topology evidence="1">Multi-pass membrane protein</topology>
    </subcellularLocation>
</comment>
<dbReference type="Pfam" id="PF03606">
    <property type="entry name" value="DcuC"/>
    <property type="match status" value="1"/>
</dbReference>
<reference evidence="7 8" key="1">
    <citation type="submission" date="2016-10" db="EMBL/GenBank/DDBJ databases">
        <authorList>
            <person name="de Groot N.N."/>
        </authorList>
    </citation>
    <scope>NUCLEOTIDE SEQUENCE [LARGE SCALE GENOMIC DNA]</scope>
    <source>
        <strain evidence="7 8">ATCC 51327</strain>
    </source>
</reference>
<protein>
    <submittedName>
        <fullName evidence="7">Uncharacterized membrane protein YfcC, ion transporter superfamily</fullName>
    </submittedName>
</protein>
<dbReference type="RefSeq" id="WP_089862732.1">
    <property type="nucleotide sequence ID" value="NZ_FOTI01000062.1"/>
</dbReference>